<organism evidence="3 4">
    <name type="scientific">Sulfobacillus thermosulfidooxidans (strain DSM 9293 / VKM B-1269 / AT-1)</name>
    <dbReference type="NCBI Taxonomy" id="929705"/>
    <lineage>
        <taxon>Bacteria</taxon>
        <taxon>Bacillati</taxon>
        <taxon>Bacillota</taxon>
        <taxon>Clostridia</taxon>
        <taxon>Eubacteriales</taxon>
        <taxon>Clostridiales Family XVII. Incertae Sedis</taxon>
        <taxon>Sulfobacillus</taxon>
    </lineage>
</organism>
<name>A0A1W1WHV0_SULTA</name>
<evidence type="ECO:0000256" key="1">
    <source>
        <dbReference type="ARBA" id="ARBA00022801"/>
    </source>
</evidence>
<feature type="domain" description="Peptidase S9 prolyl oligopeptidase catalytic" evidence="2">
    <location>
        <begin position="414"/>
        <end position="619"/>
    </location>
</feature>
<evidence type="ECO:0000313" key="4">
    <source>
        <dbReference type="Proteomes" id="UP000192660"/>
    </source>
</evidence>
<protein>
    <submittedName>
        <fullName evidence="3">Prolyl oligopeptidase family protein</fullName>
    </submittedName>
</protein>
<dbReference type="InterPro" id="IPR029058">
    <property type="entry name" value="AB_hydrolase_fold"/>
</dbReference>
<dbReference type="PANTHER" id="PTHR42776">
    <property type="entry name" value="SERINE PEPTIDASE S9 FAMILY MEMBER"/>
    <property type="match status" value="1"/>
</dbReference>
<proteinExistence type="predicted"/>
<dbReference type="SUPFAM" id="SSF50952">
    <property type="entry name" value="Soluble quinoprotein glucose dehydrogenase"/>
    <property type="match status" value="1"/>
</dbReference>
<reference evidence="4" key="1">
    <citation type="submission" date="2017-04" db="EMBL/GenBank/DDBJ databases">
        <authorList>
            <person name="Varghese N."/>
            <person name="Submissions S."/>
        </authorList>
    </citation>
    <scope>NUCLEOTIDE SEQUENCE [LARGE SCALE GENOMIC DNA]</scope>
    <source>
        <strain evidence="4">DSM 9293</strain>
    </source>
</reference>
<dbReference type="InterPro" id="IPR011041">
    <property type="entry name" value="Quinoprot_gluc/sorb_DH_b-prop"/>
</dbReference>
<accession>A0A1W1WHV0</accession>
<dbReference type="EMBL" id="FWWY01000001">
    <property type="protein sequence ID" value="SMC05762.1"/>
    <property type="molecule type" value="Genomic_DNA"/>
</dbReference>
<dbReference type="GO" id="GO:0006508">
    <property type="term" value="P:proteolysis"/>
    <property type="evidence" value="ECO:0007669"/>
    <property type="project" value="InterPro"/>
</dbReference>
<evidence type="ECO:0000259" key="2">
    <source>
        <dbReference type="Pfam" id="PF00326"/>
    </source>
</evidence>
<dbReference type="STRING" id="28034.BFX07_12890"/>
<dbReference type="GO" id="GO:0004252">
    <property type="term" value="F:serine-type endopeptidase activity"/>
    <property type="evidence" value="ECO:0007669"/>
    <property type="project" value="TreeGrafter"/>
</dbReference>
<dbReference type="SUPFAM" id="SSF53474">
    <property type="entry name" value="alpha/beta-Hydrolases"/>
    <property type="match status" value="1"/>
</dbReference>
<dbReference type="InterPro" id="IPR001375">
    <property type="entry name" value="Peptidase_S9_cat"/>
</dbReference>
<dbReference type="Gene3D" id="3.40.50.1820">
    <property type="entry name" value="alpha/beta hydrolase"/>
    <property type="match status" value="1"/>
</dbReference>
<dbReference type="Proteomes" id="UP000192660">
    <property type="component" value="Unassembled WGS sequence"/>
</dbReference>
<evidence type="ECO:0000313" key="3">
    <source>
        <dbReference type="EMBL" id="SMC05762.1"/>
    </source>
</evidence>
<dbReference type="PANTHER" id="PTHR42776:SF4">
    <property type="entry name" value="ACYLAMINO-ACID-RELEASING ENZYME"/>
    <property type="match status" value="1"/>
</dbReference>
<sequence length="620" mass="69370">MVSSPLDRSSLTSLCYSPGQHLLAYWEIRADLAANQYVSTLHTLNPDTGDSSVLTHVKGKPLGLTFGPGDALFYHLGSSLYRVHLNGHVDEIAQFPGSIRSFTIQESTGLVIVAVHLEPDPQDIWVFRTLPFKRDGQGFLVGQDTLWQLSLSGDSPIYLEAFCGYTHPLLSPVAPTVLALRRTQDVQDLLDTTLVKIHLKTQETIPITAPRAIMAMSWAPHGEHFAVIGKDGTIGTPIAPVLYVGKDGENSLTPLYQPETGWLGASDGADWRVSLASAQLKWVNSTQILVSETIHGAKRLVTVSLRGEHAVLTLPTRDFVEGLGTDTQEYYAISHDFTHFDEVVSITPPTMTTLTHHHEERLCPPEEYWIDTPGQDRVHTFVLEAKHRYRGSILAIHGGPYNAFTHQPTILYHALAHLGFRVIWANPHGSIGYGPEFASSLQGHWGERDEKDWQAIVDFFMDSHTSLDQIGVIGTSYGGYMATWLAGRWPSRIKAAVIQAPVVNQLDMLWASDIGYTFTLEGCQITWDNPDEANLKLWQNSPLRYAHHITCPVLILQGLDDQRCPVSQSSALYTLLKTRNVPTEYVIYPGESHLMTTQGRPKMRQDRFERILHWFDQWME</sequence>
<keyword evidence="1" id="KW-0378">Hydrolase</keyword>
<dbReference type="AlphaFoldDB" id="A0A1W1WHV0"/>
<dbReference type="Pfam" id="PF00326">
    <property type="entry name" value="Peptidase_S9"/>
    <property type="match status" value="1"/>
</dbReference>
<dbReference type="OrthoDB" id="9812921at2"/>
<dbReference type="RefSeq" id="WP_020373600.1">
    <property type="nucleotide sequence ID" value="NZ_FWWY01000001.1"/>
</dbReference>
<keyword evidence="4" id="KW-1185">Reference proteome</keyword>
<gene>
    <name evidence="3" type="ORF">SAMN00768000_2435</name>
</gene>